<evidence type="ECO:0000313" key="4">
    <source>
        <dbReference type="Proteomes" id="UP001183390"/>
    </source>
</evidence>
<feature type="signal peptide" evidence="2">
    <location>
        <begin position="1"/>
        <end position="22"/>
    </location>
</feature>
<feature type="region of interest" description="Disordered" evidence="1">
    <location>
        <begin position="26"/>
        <end position="55"/>
    </location>
</feature>
<dbReference type="Proteomes" id="UP001183390">
    <property type="component" value="Unassembled WGS sequence"/>
</dbReference>
<sequence length="244" mass="26320">MTKRTRVLAFGVLGLLTLATTACQNGSDASPVGAVAPTGTGLPPLGPNDEAPSEHMSLEEAAPFLEAQGHHPAAGDLNGYEIGHLPDDVEGTPYDLDHTAWLAESGFVVPDTHEVERAWLADDIEVHHLVDDYGVVLAEREAVAVSSLYVSVLRRDDFTDVEAYLEATDTRLEEEFPDGGVRELPDGDGHYNGSVALFSPEPGVIVHLSYVDDDYWEEQWASDDMTAEGDPEEVLRIVEGVTPA</sequence>
<accession>A0ABU2MAJ2</accession>
<name>A0ABU2MAJ2_9ACTN</name>
<gene>
    <name evidence="3" type="ORF">RM479_14800</name>
</gene>
<keyword evidence="4" id="KW-1185">Reference proteome</keyword>
<comment type="caution">
    <text evidence="3">The sequence shown here is derived from an EMBL/GenBank/DDBJ whole genome shotgun (WGS) entry which is preliminary data.</text>
</comment>
<evidence type="ECO:0008006" key="5">
    <source>
        <dbReference type="Google" id="ProtNLM"/>
    </source>
</evidence>
<organism evidence="3 4">
    <name type="scientific">Nocardiopsis lambiniae</name>
    <dbReference type="NCBI Taxonomy" id="3075539"/>
    <lineage>
        <taxon>Bacteria</taxon>
        <taxon>Bacillati</taxon>
        <taxon>Actinomycetota</taxon>
        <taxon>Actinomycetes</taxon>
        <taxon>Streptosporangiales</taxon>
        <taxon>Nocardiopsidaceae</taxon>
        <taxon>Nocardiopsis</taxon>
    </lineage>
</organism>
<reference evidence="4" key="1">
    <citation type="submission" date="2023-07" db="EMBL/GenBank/DDBJ databases">
        <title>30 novel species of actinomycetes from the DSMZ collection.</title>
        <authorList>
            <person name="Nouioui I."/>
        </authorList>
    </citation>
    <scope>NUCLEOTIDE SEQUENCE [LARGE SCALE GENOMIC DNA]</scope>
    <source>
        <strain evidence="4">DSM 44743</strain>
    </source>
</reference>
<dbReference type="RefSeq" id="WP_311512320.1">
    <property type="nucleotide sequence ID" value="NZ_JAVREP010000009.1"/>
</dbReference>
<protein>
    <recommendedName>
        <fullName evidence="5">Lipoprotein</fullName>
    </recommendedName>
</protein>
<evidence type="ECO:0000256" key="2">
    <source>
        <dbReference type="SAM" id="SignalP"/>
    </source>
</evidence>
<feature type="chain" id="PRO_5046983025" description="Lipoprotein" evidence="2">
    <location>
        <begin position="23"/>
        <end position="244"/>
    </location>
</feature>
<dbReference type="PROSITE" id="PS51257">
    <property type="entry name" value="PROKAR_LIPOPROTEIN"/>
    <property type="match status" value="1"/>
</dbReference>
<evidence type="ECO:0000256" key="1">
    <source>
        <dbReference type="SAM" id="MobiDB-lite"/>
    </source>
</evidence>
<keyword evidence="2" id="KW-0732">Signal</keyword>
<evidence type="ECO:0000313" key="3">
    <source>
        <dbReference type="EMBL" id="MDT0329685.1"/>
    </source>
</evidence>
<proteinExistence type="predicted"/>
<dbReference type="EMBL" id="JAVREP010000009">
    <property type="protein sequence ID" value="MDT0329685.1"/>
    <property type="molecule type" value="Genomic_DNA"/>
</dbReference>